<name>A0A5N6N6U1_9ASTR</name>
<protein>
    <submittedName>
        <fullName evidence="2">Uncharacterized protein</fullName>
    </submittedName>
</protein>
<reference evidence="2 3" key="1">
    <citation type="submission" date="2019-05" db="EMBL/GenBank/DDBJ databases">
        <title>Mikania micrantha, genome provides insights into the molecular mechanism of rapid growth.</title>
        <authorList>
            <person name="Liu B."/>
        </authorList>
    </citation>
    <scope>NUCLEOTIDE SEQUENCE [LARGE SCALE GENOMIC DNA]</scope>
    <source>
        <strain evidence="2">NLD-2019</strain>
        <tissue evidence="2">Leaf</tissue>
    </source>
</reference>
<sequence length="68" mass="7460">MKITREVSWYRSRRKATESCRRPTATIDRRQLRSGAAGRLRRVTGEGASSDPMNETSGAAGSCAQLGF</sequence>
<gene>
    <name evidence="2" type="ORF">E3N88_25608</name>
</gene>
<comment type="caution">
    <text evidence="2">The sequence shown here is derived from an EMBL/GenBank/DDBJ whole genome shotgun (WGS) entry which is preliminary data.</text>
</comment>
<organism evidence="2 3">
    <name type="scientific">Mikania micrantha</name>
    <name type="common">bitter vine</name>
    <dbReference type="NCBI Taxonomy" id="192012"/>
    <lineage>
        <taxon>Eukaryota</taxon>
        <taxon>Viridiplantae</taxon>
        <taxon>Streptophyta</taxon>
        <taxon>Embryophyta</taxon>
        <taxon>Tracheophyta</taxon>
        <taxon>Spermatophyta</taxon>
        <taxon>Magnoliopsida</taxon>
        <taxon>eudicotyledons</taxon>
        <taxon>Gunneridae</taxon>
        <taxon>Pentapetalae</taxon>
        <taxon>asterids</taxon>
        <taxon>campanulids</taxon>
        <taxon>Asterales</taxon>
        <taxon>Asteraceae</taxon>
        <taxon>Asteroideae</taxon>
        <taxon>Heliantheae alliance</taxon>
        <taxon>Eupatorieae</taxon>
        <taxon>Mikania</taxon>
    </lineage>
</organism>
<keyword evidence="3" id="KW-1185">Reference proteome</keyword>
<accession>A0A5N6N6U1</accession>
<feature type="compositionally biased region" description="Basic and acidic residues" evidence="1">
    <location>
        <begin position="15"/>
        <end position="31"/>
    </location>
</feature>
<dbReference type="AlphaFoldDB" id="A0A5N6N6U1"/>
<evidence type="ECO:0000313" key="3">
    <source>
        <dbReference type="Proteomes" id="UP000326396"/>
    </source>
</evidence>
<proteinExistence type="predicted"/>
<dbReference type="EMBL" id="SZYD01000013">
    <property type="protein sequence ID" value="KAD4385440.1"/>
    <property type="molecule type" value="Genomic_DNA"/>
</dbReference>
<dbReference type="Proteomes" id="UP000326396">
    <property type="component" value="Linkage Group LG3"/>
</dbReference>
<evidence type="ECO:0000256" key="1">
    <source>
        <dbReference type="SAM" id="MobiDB-lite"/>
    </source>
</evidence>
<feature type="region of interest" description="Disordered" evidence="1">
    <location>
        <begin position="1"/>
        <end position="68"/>
    </location>
</feature>
<evidence type="ECO:0000313" key="2">
    <source>
        <dbReference type="EMBL" id="KAD4385440.1"/>
    </source>
</evidence>